<name>A0A563E1C2_9MICO</name>
<dbReference type="InterPro" id="IPR036291">
    <property type="entry name" value="NAD(P)-bd_dom_sf"/>
</dbReference>
<dbReference type="PANTHER" id="PTHR43677:SF4">
    <property type="entry name" value="QUINONE OXIDOREDUCTASE-LIKE PROTEIN 2"/>
    <property type="match status" value="1"/>
</dbReference>
<dbReference type="PANTHER" id="PTHR43677">
    <property type="entry name" value="SHORT-CHAIN DEHYDROGENASE/REDUCTASE"/>
    <property type="match status" value="1"/>
</dbReference>
<dbReference type="InterPro" id="IPR013149">
    <property type="entry name" value="ADH-like_C"/>
</dbReference>
<gene>
    <name evidence="2" type="ORF">FGL98_10190</name>
</gene>
<dbReference type="GO" id="GO:0016491">
    <property type="term" value="F:oxidoreductase activity"/>
    <property type="evidence" value="ECO:0007669"/>
    <property type="project" value="InterPro"/>
</dbReference>
<dbReference type="SUPFAM" id="SSF51735">
    <property type="entry name" value="NAD(P)-binding Rossmann-fold domains"/>
    <property type="match status" value="1"/>
</dbReference>
<dbReference type="RefSeq" id="WP_146316662.1">
    <property type="nucleotide sequence ID" value="NZ_VCQV01000012.1"/>
</dbReference>
<dbReference type="InterPro" id="IPR051397">
    <property type="entry name" value="Zn-ADH-like_protein"/>
</dbReference>
<dbReference type="Pfam" id="PF00107">
    <property type="entry name" value="ADH_zinc_N"/>
    <property type="match status" value="1"/>
</dbReference>
<organism evidence="2 3">
    <name type="scientific">Leekyejoonella antrihumi</name>
    <dbReference type="NCBI Taxonomy" id="1660198"/>
    <lineage>
        <taxon>Bacteria</taxon>
        <taxon>Bacillati</taxon>
        <taxon>Actinomycetota</taxon>
        <taxon>Actinomycetes</taxon>
        <taxon>Micrococcales</taxon>
        <taxon>Dermacoccaceae</taxon>
        <taxon>Leekyejoonella</taxon>
    </lineage>
</organism>
<feature type="domain" description="Enoyl reductase (ER)" evidence="1">
    <location>
        <begin position="20"/>
        <end position="331"/>
    </location>
</feature>
<dbReference type="Gene3D" id="3.90.180.10">
    <property type="entry name" value="Medium-chain alcohol dehydrogenases, catalytic domain"/>
    <property type="match status" value="1"/>
</dbReference>
<reference evidence="2 3" key="2">
    <citation type="submission" date="2019-08" db="EMBL/GenBank/DDBJ databases">
        <title>Jejuicoccus antrihumi gen. nov., sp. nov., a new member of the family Dermacoccaceae isolated from a cave.</title>
        <authorList>
            <person name="Schumann P."/>
            <person name="Kim I.S."/>
        </authorList>
    </citation>
    <scope>NUCLEOTIDE SEQUENCE [LARGE SCALE GENOMIC DNA]</scope>
    <source>
        <strain evidence="2 3">C5-26</strain>
    </source>
</reference>
<protein>
    <submittedName>
        <fullName evidence="2">NADPH:quinone oxidoreductase family protein</fullName>
    </submittedName>
</protein>
<dbReference type="Pfam" id="PF08240">
    <property type="entry name" value="ADH_N"/>
    <property type="match status" value="1"/>
</dbReference>
<dbReference type="InterPro" id="IPR020843">
    <property type="entry name" value="ER"/>
</dbReference>
<keyword evidence="3" id="KW-1185">Reference proteome</keyword>
<dbReference type="Proteomes" id="UP000320244">
    <property type="component" value="Unassembled WGS sequence"/>
</dbReference>
<dbReference type="Gene3D" id="3.40.50.720">
    <property type="entry name" value="NAD(P)-binding Rossmann-like Domain"/>
    <property type="match status" value="1"/>
</dbReference>
<proteinExistence type="predicted"/>
<dbReference type="InterPro" id="IPR013154">
    <property type="entry name" value="ADH-like_N"/>
</dbReference>
<dbReference type="SMART" id="SM00829">
    <property type="entry name" value="PKS_ER"/>
    <property type="match status" value="1"/>
</dbReference>
<evidence type="ECO:0000259" key="1">
    <source>
        <dbReference type="SMART" id="SM00829"/>
    </source>
</evidence>
<reference evidence="2 3" key="1">
    <citation type="submission" date="2019-05" db="EMBL/GenBank/DDBJ databases">
        <authorList>
            <person name="Lee S.D."/>
        </authorList>
    </citation>
    <scope>NUCLEOTIDE SEQUENCE [LARGE SCALE GENOMIC DNA]</scope>
    <source>
        <strain evidence="2 3">C5-26</strain>
    </source>
</reference>
<dbReference type="OrthoDB" id="4190732at2"/>
<sequence length="333" mass="35042">MVRTPGHSRAWRVHRLGAPAVALQLDDVPVARPTRGQARVQVTAIGLNHPDLLLCSGRYQERPDLPFCPGYEAAGVVVDAGPGSIWQDGDHVIVVPELPNGAMQESLTVPDNQLYGVPARLPATTAATLHIAYATAHAALHRRASIRPGETLLVDGAAGGVGSAAVQLGVAAGARVLAVATGEAKARACEQAGAEAIDLSLTDDLVTTVRDLTDGHGADIVLDVVGGDLFDRARRCIAFEGRVVTVGFTSGTVPQAPVNHVLLRNYSLVGLHLAAYRRANPTVLREIHAELVRLAEDGRIAPTIHASLPFDEAPAGLDLLARREVVGRVVLRC</sequence>
<dbReference type="EMBL" id="VCQV01000012">
    <property type="protein sequence ID" value="TWP36328.1"/>
    <property type="molecule type" value="Genomic_DNA"/>
</dbReference>
<dbReference type="AlphaFoldDB" id="A0A563E1C2"/>
<dbReference type="InterPro" id="IPR011032">
    <property type="entry name" value="GroES-like_sf"/>
</dbReference>
<evidence type="ECO:0000313" key="2">
    <source>
        <dbReference type="EMBL" id="TWP36328.1"/>
    </source>
</evidence>
<dbReference type="CDD" id="cd08241">
    <property type="entry name" value="QOR1"/>
    <property type="match status" value="1"/>
</dbReference>
<evidence type="ECO:0000313" key="3">
    <source>
        <dbReference type="Proteomes" id="UP000320244"/>
    </source>
</evidence>
<accession>A0A563E1C2</accession>
<comment type="caution">
    <text evidence="2">The sequence shown here is derived from an EMBL/GenBank/DDBJ whole genome shotgun (WGS) entry which is preliminary data.</text>
</comment>
<dbReference type="SUPFAM" id="SSF50129">
    <property type="entry name" value="GroES-like"/>
    <property type="match status" value="1"/>
</dbReference>